<accession>A0A098VUW0</accession>
<dbReference type="InterPro" id="IPR001236">
    <property type="entry name" value="Lactate/malate_DH_N"/>
</dbReference>
<feature type="active site" description="Proton acceptor" evidence="8">
    <location>
        <position position="196"/>
    </location>
</feature>
<dbReference type="PROSITE" id="PS00068">
    <property type="entry name" value="MDH"/>
    <property type="match status" value="1"/>
</dbReference>
<dbReference type="AlphaFoldDB" id="A0A098VUW0"/>
<evidence type="ECO:0000259" key="13">
    <source>
        <dbReference type="Pfam" id="PF00056"/>
    </source>
</evidence>
<dbReference type="HOGENOM" id="CLU_047181_1_0_1"/>
<comment type="similarity">
    <text evidence="1">Belongs to the LDH/MDH superfamily. MDH type 1 family.</text>
</comment>
<dbReference type="Gene3D" id="3.90.110.10">
    <property type="entry name" value="Lactate dehydrogenase/glycoside hydrolase, family 4, C-terminal"/>
    <property type="match status" value="1"/>
</dbReference>
<dbReference type="PIRSF" id="PIRSF000102">
    <property type="entry name" value="Lac_mal_DH"/>
    <property type="match status" value="1"/>
</dbReference>
<evidence type="ECO:0000256" key="3">
    <source>
        <dbReference type="ARBA" id="ARBA00012995"/>
    </source>
</evidence>
<dbReference type="InterPro" id="IPR001557">
    <property type="entry name" value="L-lactate/malate_DH"/>
</dbReference>
<dbReference type="InterPro" id="IPR010097">
    <property type="entry name" value="Malate_DH_type1"/>
</dbReference>
<evidence type="ECO:0000256" key="9">
    <source>
        <dbReference type="PIRSR" id="PIRSR000102-2"/>
    </source>
</evidence>
<evidence type="ECO:0000256" key="12">
    <source>
        <dbReference type="RuleBase" id="RU003405"/>
    </source>
</evidence>
<dbReference type="GO" id="GO:0006099">
    <property type="term" value="P:tricarboxylic acid cycle"/>
    <property type="evidence" value="ECO:0007669"/>
    <property type="project" value="UniProtKB-KW"/>
</dbReference>
<feature type="binding site" evidence="10">
    <location>
        <begin position="137"/>
        <end position="139"/>
    </location>
    <ligand>
        <name>NAD(+)</name>
        <dbReference type="ChEBI" id="CHEBI:57540"/>
    </ligand>
</feature>
<dbReference type="Pfam" id="PF02866">
    <property type="entry name" value="Ldh_1_C"/>
    <property type="match status" value="1"/>
</dbReference>
<evidence type="ECO:0000256" key="5">
    <source>
        <dbReference type="ARBA" id="ARBA00023002"/>
    </source>
</evidence>
<dbReference type="FunFam" id="3.90.110.10:FF:000001">
    <property type="entry name" value="Malate dehydrogenase"/>
    <property type="match status" value="1"/>
</dbReference>
<comment type="caution">
    <text evidence="15">The sequence shown here is derived from an EMBL/GenBank/DDBJ whole genome shotgun (WGS) entry which is preliminary data.</text>
</comment>
<feature type="binding site" evidence="9">
    <location>
        <position position="101"/>
    </location>
    <ligand>
        <name>substrate</name>
    </ligand>
</feature>
<dbReference type="VEuPathDB" id="MicrosporidiaDB:DI09_139p30"/>
<dbReference type="CDD" id="cd01337">
    <property type="entry name" value="MDH_glyoxysomal_mitochondrial"/>
    <property type="match status" value="1"/>
</dbReference>
<name>A0A098VUW0_9MICR</name>
<dbReference type="Proteomes" id="UP000029725">
    <property type="component" value="Unassembled WGS sequence"/>
</dbReference>
<evidence type="ECO:0000256" key="8">
    <source>
        <dbReference type="PIRSR" id="PIRSR000102-1"/>
    </source>
</evidence>
<dbReference type="RefSeq" id="XP_013239188.1">
    <property type="nucleotide sequence ID" value="XM_013383734.1"/>
</dbReference>
<evidence type="ECO:0000256" key="6">
    <source>
        <dbReference type="ARBA" id="ARBA00023027"/>
    </source>
</evidence>
<dbReference type="FunFam" id="3.40.50.720:FF:000013">
    <property type="entry name" value="Malate dehydrogenase"/>
    <property type="match status" value="1"/>
</dbReference>
<dbReference type="Pfam" id="PF00056">
    <property type="entry name" value="Ldh_1_N"/>
    <property type="match status" value="1"/>
</dbReference>
<evidence type="ECO:0000256" key="11">
    <source>
        <dbReference type="RuleBase" id="RU003369"/>
    </source>
</evidence>
<evidence type="ECO:0000313" key="15">
    <source>
        <dbReference type="EMBL" id="KGG52752.1"/>
    </source>
</evidence>
<evidence type="ECO:0000259" key="14">
    <source>
        <dbReference type="Pfam" id="PF02866"/>
    </source>
</evidence>
<evidence type="ECO:0000256" key="4">
    <source>
        <dbReference type="ARBA" id="ARBA00022532"/>
    </source>
</evidence>
<feature type="binding site" evidence="9">
    <location>
        <position position="172"/>
    </location>
    <ligand>
        <name>substrate</name>
    </ligand>
</feature>
<comment type="subunit">
    <text evidence="2">Homodimer.</text>
</comment>
<gene>
    <name evidence="15" type="ORF">DI09_139p30</name>
</gene>
<sequence>MLRKLFSNFSRQMATTSAIHGKKVAVIGAGGGIGQPLSLLLKGTPSSISKLSLYDICNMGMATDLSHIPTPVEVNGYSGDDNLLDALKGCDIVVIPAGAPRKPGMTRSDLFNINAGIVKNLAVSCAKSCPNAHILIISNPVNSTVPVAYETMKNAGISNPSIFGITTLDVIRAETFIGQLKGLDPTSVKIDVIGGHSGKTIIPVLSSCSVCFDDIGKEEIKKLIERIQYGGDEVIKAKDGGGSATLSMAFAANKFIQNFIKALDGQGGIVESTFVKTPEGSSVYPTSYFAGPVELGPKGISRVLPLPKLNSYEKEMLDIAIPELKQNIEQGINFAQSKL</sequence>
<reference evidence="15 16" key="1">
    <citation type="submission" date="2014-04" db="EMBL/GenBank/DDBJ databases">
        <title>A new species of microsporidia sheds light on the evolution of extreme parasitism.</title>
        <authorList>
            <person name="Haag K.L."/>
            <person name="James T.Y."/>
            <person name="Larsson R."/>
            <person name="Schaer T.M."/>
            <person name="Refardt D."/>
            <person name="Pombert J.-F."/>
            <person name="Ebert D."/>
        </authorList>
    </citation>
    <scope>NUCLEOTIDE SEQUENCE [LARGE SCALE GENOMIC DNA]</scope>
    <source>
        <strain evidence="15 16">UGP3</strain>
        <tissue evidence="15">Spores</tissue>
    </source>
</reference>
<feature type="binding site" evidence="10">
    <location>
        <position position="248"/>
    </location>
    <ligand>
        <name>NAD(+)</name>
        <dbReference type="ChEBI" id="CHEBI:57540"/>
    </ligand>
</feature>
<evidence type="ECO:0000256" key="1">
    <source>
        <dbReference type="ARBA" id="ARBA00008824"/>
    </source>
</evidence>
<dbReference type="GO" id="GO:0030060">
    <property type="term" value="F:L-malate dehydrogenase (NAD+) activity"/>
    <property type="evidence" value="ECO:0007669"/>
    <property type="project" value="UniProtKB-EC"/>
</dbReference>
<feature type="binding site" evidence="9">
    <location>
        <position position="139"/>
    </location>
    <ligand>
        <name>substrate</name>
    </ligand>
</feature>
<keyword evidence="5 11" id="KW-0560">Oxidoreductase</keyword>
<evidence type="ECO:0000256" key="2">
    <source>
        <dbReference type="ARBA" id="ARBA00011738"/>
    </source>
</evidence>
<dbReference type="InterPro" id="IPR036291">
    <property type="entry name" value="NAD(P)-bd_dom_sf"/>
</dbReference>
<organism evidence="15 16">
    <name type="scientific">Mitosporidium daphniae</name>
    <dbReference type="NCBI Taxonomy" id="1485682"/>
    <lineage>
        <taxon>Eukaryota</taxon>
        <taxon>Fungi</taxon>
        <taxon>Fungi incertae sedis</taxon>
        <taxon>Microsporidia</taxon>
        <taxon>Mitosporidium</taxon>
    </lineage>
</organism>
<dbReference type="InterPro" id="IPR015955">
    <property type="entry name" value="Lactate_DH/Glyco_Ohase_4_C"/>
</dbReference>
<dbReference type="PANTHER" id="PTHR11540:SF16">
    <property type="entry name" value="MALATE DEHYDROGENASE, MITOCHONDRIAL"/>
    <property type="match status" value="1"/>
</dbReference>
<dbReference type="GO" id="GO:0005737">
    <property type="term" value="C:cytoplasm"/>
    <property type="evidence" value="ECO:0007669"/>
    <property type="project" value="TreeGrafter"/>
</dbReference>
<dbReference type="SUPFAM" id="SSF56327">
    <property type="entry name" value="LDH C-terminal domain-like"/>
    <property type="match status" value="1"/>
</dbReference>
<feature type="binding site" evidence="10">
    <location>
        <begin position="28"/>
        <end position="34"/>
    </location>
    <ligand>
        <name>NAD(+)</name>
        <dbReference type="ChEBI" id="CHEBI:57540"/>
    </ligand>
</feature>
<keyword evidence="6 10" id="KW-0520">NAD</keyword>
<dbReference type="Gene3D" id="3.40.50.720">
    <property type="entry name" value="NAD(P)-binding Rossmann-like Domain"/>
    <property type="match status" value="1"/>
</dbReference>
<protein>
    <recommendedName>
        <fullName evidence="3 12">Malate dehydrogenase</fullName>
        <ecNumber evidence="3 12">1.1.1.37</ecNumber>
    </recommendedName>
</protein>
<feature type="domain" description="Lactate/malate dehydrogenase N-terminal" evidence="13">
    <location>
        <begin position="23"/>
        <end position="164"/>
    </location>
</feature>
<feature type="binding site" evidence="10">
    <location>
        <position position="114"/>
    </location>
    <ligand>
        <name>NAD(+)</name>
        <dbReference type="ChEBI" id="CHEBI:57540"/>
    </ligand>
</feature>
<dbReference type="SUPFAM" id="SSF51735">
    <property type="entry name" value="NAD(P)-binding Rossmann-fold domains"/>
    <property type="match status" value="1"/>
</dbReference>
<feature type="domain" description="Lactate/malate dehydrogenase C-terminal" evidence="14">
    <location>
        <begin position="166"/>
        <end position="334"/>
    </location>
</feature>
<feature type="binding site" evidence="10">
    <location>
        <position position="55"/>
    </location>
    <ligand>
        <name>NAD(+)</name>
        <dbReference type="ChEBI" id="CHEBI:57540"/>
    </ligand>
</feature>
<dbReference type="OrthoDB" id="4069699at2759"/>
<proteinExistence type="inferred from homology"/>
<evidence type="ECO:0000256" key="10">
    <source>
        <dbReference type="PIRSR" id="PIRSR000102-3"/>
    </source>
</evidence>
<evidence type="ECO:0000313" key="16">
    <source>
        <dbReference type="Proteomes" id="UP000029725"/>
    </source>
</evidence>
<keyword evidence="4 12" id="KW-0816">Tricarboxylic acid cycle</keyword>
<dbReference type="EMBL" id="JMKJ01000043">
    <property type="protein sequence ID" value="KGG52752.1"/>
    <property type="molecule type" value="Genomic_DNA"/>
</dbReference>
<dbReference type="EC" id="1.1.1.37" evidence="3 12"/>
<comment type="catalytic activity">
    <reaction evidence="7 12">
        <text>(S)-malate + NAD(+) = oxaloacetate + NADH + H(+)</text>
        <dbReference type="Rhea" id="RHEA:21432"/>
        <dbReference type="ChEBI" id="CHEBI:15378"/>
        <dbReference type="ChEBI" id="CHEBI:15589"/>
        <dbReference type="ChEBI" id="CHEBI:16452"/>
        <dbReference type="ChEBI" id="CHEBI:57540"/>
        <dbReference type="ChEBI" id="CHEBI:57945"/>
        <dbReference type="EC" id="1.1.1.37"/>
    </reaction>
</comment>
<keyword evidence="16" id="KW-1185">Reference proteome</keyword>
<dbReference type="InterPro" id="IPR022383">
    <property type="entry name" value="Lactate/malate_DH_C"/>
</dbReference>
<dbReference type="GO" id="GO:0006108">
    <property type="term" value="P:malate metabolic process"/>
    <property type="evidence" value="ECO:0007669"/>
    <property type="project" value="InterPro"/>
</dbReference>
<dbReference type="GeneID" id="25258360"/>
<evidence type="ECO:0000256" key="7">
    <source>
        <dbReference type="ARBA" id="ARBA00048313"/>
    </source>
</evidence>
<dbReference type="PANTHER" id="PTHR11540">
    <property type="entry name" value="MALATE AND LACTATE DEHYDROGENASE"/>
    <property type="match status" value="1"/>
</dbReference>
<dbReference type="NCBIfam" id="TIGR01772">
    <property type="entry name" value="MDH_euk_gproteo"/>
    <property type="match status" value="1"/>
</dbReference>
<dbReference type="InterPro" id="IPR001252">
    <property type="entry name" value="Malate_DH_AS"/>
</dbReference>
<feature type="binding site" evidence="9">
    <location>
        <position position="107"/>
    </location>
    <ligand>
        <name>substrate</name>
    </ligand>
</feature>